<dbReference type="OrthoDB" id="4292085at2"/>
<evidence type="ECO:0000256" key="1">
    <source>
        <dbReference type="ARBA" id="ARBA00022833"/>
    </source>
</evidence>
<evidence type="ECO:0000313" key="2">
    <source>
        <dbReference type="EMBL" id="SDZ35314.1"/>
    </source>
</evidence>
<dbReference type="SUPFAM" id="SSF102588">
    <property type="entry name" value="LmbE-like"/>
    <property type="match status" value="1"/>
</dbReference>
<proteinExistence type="predicted"/>
<keyword evidence="1" id="KW-0862">Zinc</keyword>
<evidence type="ECO:0000313" key="3">
    <source>
        <dbReference type="Proteomes" id="UP000199515"/>
    </source>
</evidence>
<reference evidence="2 3" key="1">
    <citation type="submission" date="2016-10" db="EMBL/GenBank/DDBJ databases">
        <authorList>
            <person name="de Groot N.N."/>
        </authorList>
    </citation>
    <scope>NUCLEOTIDE SEQUENCE [LARGE SCALE GENOMIC DNA]</scope>
    <source>
        <strain evidence="2 3">CPCC 202699</strain>
    </source>
</reference>
<organism evidence="2 3">
    <name type="scientific">Amycolatopsis xylanica</name>
    <dbReference type="NCBI Taxonomy" id="589385"/>
    <lineage>
        <taxon>Bacteria</taxon>
        <taxon>Bacillati</taxon>
        <taxon>Actinomycetota</taxon>
        <taxon>Actinomycetes</taxon>
        <taxon>Pseudonocardiales</taxon>
        <taxon>Pseudonocardiaceae</taxon>
        <taxon>Amycolatopsis</taxon>
    </lineage>
</organism>
<accession>A0A1H3SBN0</accession>
<dbReference type="Pfam" id="PF02585">
    <property type="entry name" value="PIG-L"/>
    <property type="match status" value="1"/>
</dbReference>
<dbReference type="Proteomes" id="UP000199515">
    <property type="component" value="Unassembled WGS sequence"/>
</dbReference>
<protein>
    <submittedName>
        <fullName evidence="2">N-acetylglucosaminyl deacetylase, LmbE family</fullName>
    </submittedName>
</protein>
<dbReference type="InterPro" id="IPR024078">
    <property type="entry name" value="LmbE-like_dom_sf"/>
</dbReference>
<dbReference type="InterPro" id="IPR003737">
    <property type="entry name" value="GlcNAc_PI_deacetylase-related"/>
</dbReference>
<gene>
    <name evidence="2" type="ORF">SAMN05421504_11399</name>
</gene>
<dbReference type="AlphaFoldDB" id="A0A1H3SBN0"/>
<dbReference type="Gene3D" id="3.40.50.10320">
    <property type="entry name" value="LmbE-like"/>
    <property type="match status" value="1"/>
</dbReference>
<keyword evidence="3" id="KW-1185">Reference proteome</keyword>
<dbReference type="STRING" id="589385.SAMN05421504_11399"/>
<dbReference type="RefSeq" id="WP_091298925.1">
    <property type="nucleotide sequence ID" value="NZ_FNON01000013.1"/>
</dbReference>
<name>A0A1H3SBN0_9PSEU</name>
<dbReference type="EMBL" id="FNON01000013">
    <property type="protein sequence ID" value="SDZ35314.1"/>
    <property type="molecule type" value="Genomic_DNA"/>
</dbReference>
<dbReference type="GO" id="GO:0016137">
    <property type="term" value="P:glycoside metabolic process"/>
    <property type="evidence" value="ECO:0007669"/>
    <property type="project" value="UniProtKB-ARBA"/>
</dbReference>
<sequence length="250" mass="27448">MTSSTTRATVLSAHLDDAVLSASAQLLRPGARVVTLFAGPPPPSIGRTRWDRITRATTSARRHAERVAEDELAVAELGCTAHRLAEPENQYRTEPPDQARLTKALRPFLAETAELWFPAGIGGHPDHVALRDAASAAVAGDGRGPAVFVYADLPYALRFGWPSRVDGGPKPDFLDAGFWLDEELAACGFDRARLKEQVVELTGEARRAKERAVRCYRSQLPALRLTPDDAPGWDSFFRYELFWELVPDGS</sequence>